<dbReference type="Proteomes" id="UP001620520">
    <property type="component" value="Unassembled WGS sequence"/>
</dbReference>
<evidence type="ECO:0000313" key="4">
    <source>
        <dbReference type="Proteomes" id="UP001620520"/>
    </source>
</evidence>
<dbReference type="PANTHER" id="PTHR12110:SF52">
    <property type="entry name" value="XYLOSE ISOMERASE"/>
    <property type="match status" value="1"/>
</dbReference>
<evidence type="ECO:0000313" key="3">
    <source>
        <dbReference type="EMBL" id="MFK4639464.1"/>
    </source>
</evidence>
<proteinExistence type="predicted"/>
<sequence>MNLDRCSINSITLRSAGLPELIETALSRGVPGLALWRDVYSESGAAAAARDVRAAGLRITSICRGGMFPAASASERSVIAADNRRAVEEAHEFGAECLVMVCGAATDKDLSGAREQIEDGLRVLAPYAEQAGVRLAIEPMHPMMIADRSAISSLTEANDVVERIGAPNLGIALDAYHVWWDVSMAAQIQRAGKSLFSVQVCDWVTPINGQLSSRGMPGEGVIDLGAFVSLADAAGYEGLIEIEVLSDRWWSTPIEQAIDAALDGFAQI</sequence>
<dbReference type="InterPro" id="IPR036237">
    <property type="entry name" value="Xyl_isomerase-like_sf"/>
</dbReference>
<evidence type="ECO:0000259" key="2">
    <source>
        <dbReference type="Pfam" id="PF01261"/>
    </source>
</evidence>
<dbReference type="Pfam" id="PF01261">
    <property type="entry name" value="AP_endonuc_2"/>
    <property type="match status" value="1"/>
</dbReference>
<comment type="caution">
    <text evidence="3">The sequence shown here is derived from an EMBL/GenBank/DDBJ whole genome shotgun (WGS) entry which is preliminary data.</text>
</comment>
<dbReference type="PANTHER" id="PTHR12110">
    <property type="entry name" value="HYDROXYPYRUVATE ISOMERASE"/>
    <property type="match status" value="1"/>
</dbReference>
<feature type="domain" description="Xylose isomerase-like TIM barrel" evidence="2">
    <location>
        <begin position="36"/>
        <end position="262"/>
    </location>
</feature>
<evidence type="ECO:0000256" key="1">
    <source>
        <dbReference type="ARBA" id="ARBA00023277"/>
    </source>
</evidence>
<dbReference type="Gene3D" id="3.20.20.150">
    <property type="entry name" value="Divalent-metal-dependent TIM barrel enzymes"/>
    <property type="match status" value="1"/>
</dbReference>
<reference evidence="3 4" key="1">
    <citation type="submission" date="2024-10" db="EMBL/GenBank/DDBJ databases">
        <title>Novel secondary metabolite-producing bacteria for plant disease control.</title>
        <authorList>
            <person name="Chevrette M."/>
        </authorList>
    </citation>
    <scope>NUCLEOTIDE SEQUENCE [LARGE SCALE GENOMIC DNA]</scope>
    <source>
        <strain evidence="3 4">J30 TE3557</strain>
    </source>
</reference>
<dbReference type="SUPFAM" id="SSF51658">
    <property type="entry name" value="Xylose isomerase-like"/>
    <property type="match status" value="1"/>
</dbReference>
<dbReference type="InterPro" id="IPR013022">
    <property type="entry name" value="Xyl_isomerase-like_TIM-brl"/>
</dbReference>
<organism evidence="3 4">
    <name type="scientific">Paenarthrobacter histidinolovorans</name>
    <dbReference type="NCBI Taxonomy" id="43664"/>
    <lineage>
        <taxon>Bacteria</taxon>
        <taxon>Bacillati</taxon>
        <taxon>Actinomycetota</taxon>
        <taxon>Actinomycetes</taxon>
        <taxon>Micrococcales</taxon>
        <taxon>Micrococcaceae</taxon>
        <taxon>Paenarthrobacter</taxon>
    </lineage>
</organism>
<keyword evidence="4" id="KW-1185">Reference proteome</keyword>
<accession>A0ABW8N7A5</accession>
<keyword evidence="3" id="KW-0413">Isomerase</keyword>
<dbReference type="EMBL" id="JBIYEW010000003">
    <property type="protein sequence ID" value="MFK4639464.1"/>
    <property type="molecule type" value="Genomic_DNA"/>
</dbReference>
<gene>
    <name evidence="3" type="ORF">ABIA52_002353</name>
</gene>
<protein>
    <submittedName>
        <fullName evidence="3">Sugar phosphate isomerase/epimerase</fullName>
    </submittedName>
</protein>
<name>A0ABW8N7A5_9MICC</name>
<dbReference type="InterPro" id="IPR050312">
    <property type="entry name" value="IolE/XylAMocC-like"/>
</dbReference>
<dbReference type="RefSeq" id="WP_404594533.1">
    <property type="nucleotide sequence ID" value="NZ_JBIYEW010000003.1"/>
</dbReference>
<dbReference type="GO" id="GO:0016853">
    <property type="term" value="F:isomerase activity"/>
    <property type="evidence" value="ECO:0007669"/>
    <property type="project" value="UniProtKB-KW"/>
</dbReference>
<keyword evidence="1" id="KW-0119">Carbohydrate metabolism</keyword>